<accession>A0ABW9I7D3</accession>
<dbReference type="RefSeq" id="WP_409135030.1">
    <property type="nucleotide sequence ID" value="NZ_JBJVNI010000349.1"/>
</dbReference>
<dbReference type="InterPro" id="IPR050482">
    <property type="entry name" value="Sensor_HK_TwoCompSys"/>
</dbReference>
<dbReference type="InterPro" id="IPR036890">
    <property type="entry name" value="HATPase_C_sf"/>
</dbReference>
<gene>
    <name evidence="6" type="ORF">ACKI18_48025</name>
</gene>
<comment type="catalytic activity">
    <reaction evidence="1">
        <text>ATP + protein L-histidine = ADP + protein N-phospho-L-histidine.</text>
        <dbReference type="EC" id="2.7.13.3"/>
    </reaction>
</comment>
<dbReference type="EMBL" id="JBJVNI010000349">
    <property type="protein sequence ID" value="MFM9616254.1"/>
    <property type="molecule type" value="Genomic_DNA"/>
</dbReference>
<evidence type="ECO:0000256" key="3">
    <source>
        <dbReference type="ARBA" id="ARBA00022679"/>
    </source>
</evidence>
<keyword evidence="5" id="KW-0902">Two-component regulatory system</keyword>
<sequence length="79" mass="7951">VVLEFADDFVALTIADDGAGLSMTAMQPEGAEAGVGLRGMRQRLAGIGGTFEIGPRCGKGTIVSAVVPLVCDLQQGGTS</sequence>
<name>A0ABW9I7D3_9ACTN</name>
<protein>
    <recommendedName>
        <fullName evidence="2">histidine kinase</fullName>
        <ecNumber evidence="2">2.7.13.3</ecNumber>
    </recommendedName>
</protein>
<evidence type="ECO:0000256" key="5">
    <source>
        <dbReference type="ARBA" id="ARBA00023012"/>
    </source>
</evidence>
<keyword evidence="7" id="KW-1185">Reference proteome</keyword>
<dbReference type="SUPFAM" id="SSF55874">
    <property type="entry name" value="ATPase domain of HSP90 chaperone/DNA topoisomerase II/histidine kinase"/>
    <property type="match status" value="1"/>
</dbReference>
<dbReference type="Proteomes" id="UP001631957">
    <property type="component" value="Unassembled WGS sequence"/>
</dbReference>
<dbReference type="PANTHER" id="PTHR24421">
    <property type="entry name" value="NITRATE/NITRITE SENSOR PROTEIN NARX-RELATED"/>
    <property type="match status" value="1"/>
</dbReference>
<proteinExistence type="predicted"/>
<keyword evidence="3" id="KW-0808">Transferase</keyword>
<feature type="non-terminal residue" evidence="6">
    <location>
        <position position="1"/>
    </location>
</feature>
<keyword evidence="4 6" id="KW-0418">Kinase</keyword>
<dbReference type="PANTHER" id="PTHR24421:SF10">
    <property type="entry name" value="NITRATE_NITRITE SENSOR PROTEIN NARQ"/>
    <property type="match status" value="1"/>
</dbReference>
<dbReference type="CDD" id="cd16917">
    <property type="entry name" value="HATPase_UhpB-NarQ-NarX-like"/>
    <property type="match status" value="1"/>
</dbReference>
<evidence type="ECO:0000256" key="2">
    <source>
        <dbReference type="ARBA" id="ARBA00012438"/>
    </source>
</evidence>
<dbReference type="EC" id="2.7.13.3" evidence="2"/>
<dbReference type="GO" id="GO:0016301">
    <property type="term" value="F:kinase activity"/>
    <property type="evidence" value="ECO:0007669"/>
    <property type="project" value="UniProtKB-KW"/>
</dbReference>
<evidence type="ECO:0000256" key="4">
    <source>
        <dbReference type="ARBA" id="ARBA00022777"/>
    </source>
</evidence>
<evidence type="ECO:0000313" key="7">
    <source>
        <dbReference type="Proteomes" id="UP001631957"/>
    </source>
</evidence>
<evidence type="ECO:0000313" key="6">
    <source>
        <dbReference type="EMBL" id="MFM9616254.1"/>
    </source>
</evidence>
<comment type="caution">
    <text evidence="6">The sequence shown here is derived from an EMBL/GenBank/DDBJ whole genome shotgun (WGS) entry which is preliminary data.</text>
</comment>
<reference evidence="6 7" key="1">
    <citation type="submission" date="2024-12" db="EMBL/GenBank/DDBJ databases">
        <title>Forecasting of Potato common scab and diversities of Pathogenic streptomyces spp. in china.</title>
        <authorList>
            <person name="Handique U."/>
            <person name="Wu J."/>
        </authorList>
    </citation>
    <scope>NUCLEOTIDE SEQUENCE [LARGE SCALE GENOMIC DNA]</scope>
    <source>
        <strain evidence="6 7">ZRIMU1530</strain>
    </source>
</reference>
<organism evidence="6 7">
    <name type="scientific">Streptomyces niveiscabiei</name>
    <dbReference type="NCBI Taxonomy" id="164115"/>
    <lineage>
        <taxon>Bacteria</taxon>
        <taxon>Bacillati</taxon>
        <taxon>Actinomycetota</taxon>
        <taxon>Actinomycetes</taxon>
        <taxon>Kitasatosporales</taxon>
        <taxon>Streptomycetaceae</taxon>
        <taxon>Streptomyces</taxon>
    </lineage>
</organism>
<evidence type="ECO:0000256" key="1">
    <source>
        <dbReference type="ARBA" id="ARBA00000085"/>
    </source>
</evidence>
<dbReference type="Gene3D" id="3.30.565.10">
    <property type="entry name" value="Histidine kinase-like ATPase, C-terminal domain"/>
    <property type="match status" value="1"/>
</dbReference>